<keyword evidence="4 7" id="KW-1133">Transmembrane helix</keyword>
<feature type="compositionally biased region" description="Low complexity" evidence="6">
    <location>
        <begin position="8"/>
        <end position="18"/>
    </location>
</feature>
<feature type="transmembrane region" description="Helical" evidence="7">
    <location>
        <begin position="72"/>
        <end position="103"/>
    </location>
</feature>
<evidence type="ECO:0000256" key="4">
    <source>
        <dbReference type="ARBA" id="ARBA00022989"/>
    </source>
</evidence>
<dbReference type="GO" id="GO:0005886">
    <property type="term" value="C:plasma membrane"/>
    <property type="evidence" value="ECO:0007669"/>
    <property type="project" value="UniProtKB-SubCell"/>
</dbReference>
<feature type="transmembrane region" description="Helical" evidence="7">
    <location>
        <begin position="236"/>
        <end position="263"/>
    </location>
</feature>
<dbReference type="Pfam" id="PF03631">
    <property type="entry name" value="Virul_fac_BrkB"/>
    <property type="match status" value="1"/>
</dbReference>
<keyword evidence="5 7" id="KW-0472">Membrane</keyword>
<dbReference type="EMBL" id="BKAL01000010">
    <property type="protein sequence ID" value="GEP70041.1"/>
    <property type="molecule type" value="Genomic_DNA"/>
</dbReference>
<dbReference type="PANTHER" id="PTHR30213">
    <property type="entry name" value="INNER MEMBRANE PROTEIN YHJD"/>
    <property type="match status" value="1"/>
</dbReference>
<feature type="region of interest" description="Disordered" evidence="6">
    <location>
        <begin position="1"/>
        <end position="47"/>
    </location>
</feature>
<evidence type="ECO:0008006" key="10">
    <source>
        <dbReference type="Google" id="ProtNLM"/>
    </source>
</evidence>
<evidence type="ECO:0000256" key="5">
    <source>
        <dbReference type="ARBA" id="ARBA00023136"/>
    </source>
</evidence>
<comment type="caution">
    <text evidence="8">The sequence shown here is derived from an EMBL/GenBank/DDBJ whole genome shotgun (WGS) entry which is preliminary data.</text>
</comment>
<feature type="transmembrane region" description="Helical" evidence="7">
    <location>
        <begin position="196"/>
        <end position="216"/>
    </location>
</feature>
<accession>A0A512PFR9</accession>
<keyword evidence="9" id="KW-1185">Reference proteome</keyword>
<proteinExistence type="predicted"/>
<reference evidence="8 9" key="1">
    <citation type="submission" date="2019-07" db="EMBL/GenBank/DDBJ databases">
        <title>Whole genome shotgun sequence of Cellulomonas soli NBRC 109434.</title>
        <authorList>
            <person name="Hosoyama A."/>
            <person name="Uohara A."/>
            <person name="Ohji S."/>
            <person name="Ichikawa N."/>
        </authorList>
    </citation>
    <scope>NUCLEOTIDE SEQUENCE [LARGE SCALE GENOMIC DNA]</scope>
    <source>
        <strain evidence="8 9">NBRC 109434</strain>
    </source>
</reference>
<gene>
    <name evidence="8" type="ORF">CSO01_27560</name>
</gene>
<dbReference type="OrthoDB" id="5143175at2"/>
<feature type="transmembrane region" description="Helical" evidence="7">
    <location>
        <begin position="305"/>
        <end position="328"/>
    </location>
</feature>
<protein>
    <recommendedName>
        <fullName evidence="10">YihY/virulence factor BrkB family protein</fullName>
    </recommendedName>
</protein>
<feature type="transmembrane region" description="Helical" evidence="7">
    <location>
        <begin position="143"/>
        <end position="164"/>
    </location>
</feature>
<evidence type="ECO:0000313" key="8">
    <source>
        <dbReference type="EMBL" id="GEP70041.1"/>
    </source>
</evidence>
<feature type="transmembrane region" description="Helical" evidence="7">
    <location>
        <begin position="270"/>
        <end position="293"/>
    </location>
</feature>
<feature type="region of interest" description="Disordered" evidence="6">
    <location>
        <begin position="331"/>
        <end position="355"/>
    </location>
</feature>
<dbReference type="Proteomes" id="UP000321798">
    <property type="component" value="Unassembled WGS sequence"/>
</dbReference>
<evidence type="ECO:0000256" key="2">
    <source>
        <dbReference type="ARBA" id="ARBA00022475"/>
    </source>
</evidence>
<evidence type="ECO:0000256" key="7">
    <source>
        <dbReference type="SAM" id="Phobius"/>
    </source>
</evidence>
<comment type="subcellular location">
    <subcellularLocation>
        <location evidence="1">Cell membrane</location>
        <topology evidence="1">Multi-pass membrane protein</topology>
    </subcellularLocation>
</comment>
<keyword evidence="3 7" id="KW-0812">Transmembrane</keyword>
<feature type="compositionally biased region" description="Basic and acidic residues" evidence="6">
    <location>
        <begin position="29"/>
        <end position="38"/>
    </location>
</feature>
<evidence type="ECO:0000256" key="6">
    <source>
        <dbReference type="SAM" id="MobiDB-lite"/>
    </source>
</evidence>
<organism evidence="8 9">
    <name type="scientific">Cellulomonas soli</name>
    <dbReference type="NCBI Taxonomy" id="931535"/>
    <lineage>
        <taxon>Bacteria</taxon>
        <taxon>Bacillati</taxon>
        <taxon>Actinomycetota</taxon>
        <taxon>Actinomycetes</taxon>
        <taxon>Micrococcales</taxon>
        <taxon>Cellulomonadaceae</taxon>
        <taxon>Cellulomonas</taxon>
    </lineage>
</organism>
<dbReference type="RefSeq" id="WP_146953831.1">
    <property type="nucleotide sequence ID" value="NZ_BAABBJ010000002.1"/>
</dbReference>
<dbReference type="AlphaFoldDB" id="A0A512PFR9"/>
<dbReference type="PANTHER" id="PTHR30213:SF1">
    <property type="entry name" value="INNER MEMBRANE PROTEIN YHJD"/>
    <property type="match status" value="1"/>
</dbReference>
<evidence type="ECO:0000313" key="9">
    <source>
        <dbReference type="Proteomes" id="UP000321798"/>
    </source>
</evidence>
<evidence type="ECO:0000256" key="3">
    <source>
        <dbReference type="ARBA" id="ARBA00022692"/>
    </source>
</evidence>
<name>A0A512PFR9_9CELL</name>
<keyword evidence="2" id="KW-1003">Cell membrane</keyword>
<evidence type="ECO:0000256" key="1">
    <source>
        <dbReference type="ARBA" id="ARBA00004651"/>
    </source>
</evidence>
<dbReference type="InterPro" id="IPR017039">
    <property type="entry name" value="Virul_fac_BrkB"/>
</dbReference>
<sequence length="355" mass="36217">MDRPDAGPDPGADAGPDAQEPTGAGAAQRHAEASERRSGRTAPSLRARSAQWVHRRIDWWKGSRPGRANARFGAVGGGVLAGGIAYATLFSLSAGLTLGWTLFMRVLGDDEQLRATVIETVDDALPGLFDTGDGDGLLVPEDLVFSPGLTVAGAVALVVLLVSATSAMAAMRKGVRAVFGTTTDAESAVVGKLRDLGGLVAFAVVVLVSAVLSQALTGTSQWLLGVLGVDRGGGVLLGVSGAAVSFVLDAVVFVLVVTVLAGARPRRRDLTFGAVLAATGLGAVRLLGTSVVAGSVTGNPLLGSFAVLVTLLAWINLVARLVLLAAAWTADPPSPDVPEDLERARDADEPVPPRG</sequence>